<dbReference type="AlphaFoldDB" id="A0AAV3Y7A2"/>
<feature type="transmembrane region" description="Helical" evidence="12">
    <location>
        <begin position="475"/>
        <end position="499"/>
    </location>
</feature>
<dbReference type="GO" id="GO:0005283">
    <property type="term" value="F:amino acid:sodium symporter activity"/>
    <property type="evidence" value="ECO:0007669"/>
    <property type="project" value="TreeGrafter"/>
</dbReference>
<feature type="transmembrane region" description="Helical" evidence="12">
    <location>
        <begin position="268"/>
        <end position="295"/>
    </location>
</feature>
<feature type="transmembrane region" description="Helical" evidence="12">
    <location>
        <begin position="347"/>
        <end position="370"/>
    </location>
</feature>
<feature type="transmembrane region" description="Helical" evidence="12">
    <location>
        <begin position="315"/>
        <end position="335"/>
    </location>
</feature>
<dbReference type="GO" id="GO:0089718">
    <property type="term" value="P:amino acid import across plasma membrane"/>
    <property type="evidence" value="ECO:0007669"/>
    <property type="project" value="TreeGrafter"/>
</dbReference>
<evidence type="ECO:0000256" key="9">
    <source>
        <dbReference type="PIRSR" id="PIRSR600175-2"/>
    </source>
</evidence>
<keyword evidence="6 12" id="KW-0472">Membrane</keyword>
<dbReference type="Pfam" id="PF00209">
    <property type="entry name" value="SNF"/>
    <property type="match status" value="1"/>
</dbReference>
<dbReference type="SUPFAM" id="SSF161070">
    <property type="entry name" value="SNF-like"/>
    <property type="match status" value="1"/>
</dbReference>
<evidence type="ECO:0000256" key="4">
    <source>
        <dbReference type="ARBA" id="ARBA00022692"/>
    </source>
</evidence>
<name>A0AAV3Y7A2_9GAST</name>
<evidence type="ECO:0000256" key="6">
    <source>
        <dbReference type="ARBA" id="ARBA00023136"/>
    </source>
</evidence>
<feature type="disulfide bond" evidence="9">
    <location>
        <begin position="181"/>
        <end position="190"/>
    </location>
</feature>
<dbReference type="PANTHER" id="PTHR11616:SF321">
    <property type="entry name" value="SODIUM-DEPENDENT NUTRIENT AMINO ACID TRANSPORTER 1-RELATED"/>
    <property type="match status" value="1"/>
</dbReference>
<feature type="transmembrane region" description="Helical" evidence="12">
    <location>
        <begin position="444"/>
        <end position="463"/>
    </location>
</feature>
<dbReference type="InterPro" id="IPR037272">
    <property type="entry name" value="SNS_sf"/>
</dbReference>
<keyword evidence="3 10" id="KW-0813">Transport</keyword>
<feature type="binding site" evidence="8">
    <location>
        <position position="419"/>
    </location>
    <ligand>
        <name>Na(+)</name>
        <dbReference type="ChEBI" id="CHEBI:29101"/>
        <label>1</label>
    </ligand>
</feature>
<organism evidence="13 14">
    <name type="scientific">Plakobranchus ocellatus</name>
    <dbReference type="NCBI Taxonomy" id="259542"/>
    <lineage>
        <taxon>Eukaryota</taxon>
        <taxon>Metazoa</taxon>
        <taxon>Spiralia</taxon>
        <taxon>Lophotrochozoa</taxon>
        <taxon>Mollusca</taxon>
        <taxon>Gastropoda</taxon>
        <taxon>Heterobranchia</taxon>
        <taxon>Euthyneura</taxon>
        <taxon>Panpulmonata</taxon>
        <taxon>Sacoglossa</taxon>
        <taxon>Placobranchoidea</taxon>
        <taxon>Plakobranchidae</taxon>
        <taxon>Plakobranchus</taxon>
    </lineage>
</organism>
<accession>A0AAV3Y7A2</accession>
<dbReference type="PROSITE" id="PS00610">
    <property type="entry name" value="NA_NEUROTRAN_SYMP_1"/>
    <property type="match status" value="1"/>
</dbReference>
<evidence type="ECO:0000256" key="1">
    <source>
        <dbReference type="ARBA" id="ARBA00004141"/>
    </source>
</evidence>
<feature type="transmembrane region" description="Helical" evidence="12">
    <location>
        <begin position="142"/>
        <end position="169"/>
    </location>
</feature>
<gene>
    <name evidence="13" type="ORF">PoB_000457300</name>
</gene>
<keyword evidence="9" id="KW-1015">Disulfide bond</keyword>
<dbReference type="PROSITE" id="PS00754">
    <property type="entry name" value="NA_NEUROTRAN_SYMP_2"/>
    <property type="match status" value="1"/>
</dbReference>
<comment type="subcellular location">
    <subcellularLocation>
        <location evidence="1">Membrane</location>
        <topology evidence="1">Multi-pass membrane protein</topology>
    </subcellularLocation>
</comment>
<evidence type="ECO:0000256" key="8">
    <source>
        <dbReference type="PIRSR" id="PIRSR600175-1"/>
    </source>
</evidence>
<feature type="binding site" evidence="8">
    <location>
        <position position="76"/>
    </location>
    <ligand>
        <name>Na(+)</name>
        <dbReference type="ChEBI" id="CHEBI:29101"/>
        <label>1</label>
    </ligand>
</feature>
<feature type="transmembrane region" description="Helical" evidence="12">
    <location>
        <begin position="100"/>
        <end position="121"/>
    </location>
</feature>
<dbReference type="PANTHER" id="PTHR11616">
    <property type="entry name" value="SODIUM/CHLORIDE DEPENDENT TRANSPORTER"/>
    <property type="match status" value="1"/>
</dbReference>
<comment type="caution">
    <text evidence="13">The sequence shown here is derived from an EMBL/GenBank/DDBJ whole genome shotgun (WGS) entry which is preliminary data.</text>
</comment>
<feature type="transmembrane region" description="Helical" evidence="12">
    <location>
        <begin position="70"/>
        <end position="88"/>
    </location>
</feature>
<keyword evidence="10" id="KW-0769">Symport</keyword>
<evidence type="ECO:0000256" key="7">
    <source>
        <dbReference type="ARBA" id="ARBA00023180"/>
    </source>
</evidence>
<dbReference type="EMBL" id="BLXT01000540">
    <property type="protein sequence ID" value="GFN78067.1"/>
    <property type="molecule type" value="Genomic_DNA"/>
</dbReference>
<feature type="transmembrane region" description="Helical" evidence="12">
    <location>
        <begin position="235"/>
        <end position="256"/>
    </location>
</feature>
<dbReference type="GO" id="GO:0005886">
    <property type="term" value="C:plasma membrane"/>
    <property type="evidence" value="ECO:0007669"/>
    <property type="project" value="TreeGrafter"/>
</dbReference>
<feature type="binding site" evidence="8">
    <location>
        <position position="318"/>
    </location>
    <ligand>
        <name>Na(+)</name>
        <dbReference type="ChEBI" id="CHEBI:29101"/>
        <label>1</label>
    </ligand>
</feature>
<comment type="similarity">
    <text evidence="2 10">Belongs to the sodium:neurotransmitter symporter (SNF) (TC 2.A.22) family.</text>
</comment>
<evidence type="ECO:0000256" key="12">
    <source>
        <dbReference type="SAM" id="Phobius"/>
    </source>
</evidence>
<dbReference type="InterPro" id="IPR000175">
    <property type="entry name" value="Na/ntran_symport"/>
</dbReference>
<evidence type="ECO:0000256" key="2">
    <source>
        <dbReference type="ARBA" id="ARBA00006459"/>
    </source>
</evidence>
<feature type="binding site" evidence="8">
    <location>
        <position position="350"/>
    </location>
    <ligand>
        <name>Na(+)</name>
        <dbReference type="ChEBI" id="CHEBI:29101"/>
        <label>1</label>
    </ligand>
</feature>
<feature type="transmembrane region" description="Helical" evidence="12">
    <location>
        <begin position="554"/>
        <end position="576"/>
    </location>
</feature>
<protein>
    <recommendedName>
        <fullName evidence="10">Transporter</fullName>
    </recommendedName>
</protein>
<feature type="transmembrane region" description="Helical" evidence="12">
    <location>
        <begin position="520"/>
        <end position="539"/>
    </location>
</feature>
<dbReference type="PROSITE" id="PS50267">
    <property type="entry name" value="NA_NEUROTRAN_SYMP_3"/>
    <property type="match status" value="1"/>
</dbReference>
<evidence type="ECO:0000256" key="3">
    <source>
        <dbReference type="ARBA" id="ARBA00022448"/>
    </source>
</evidence>
<dbReference type="PRINTS" id="PR00176">
    <property type="entry name" value="NANEUSMPORT"/>
</dbReference>
<feature type="compositionally biased region" description="Basic and acidic residues" evidence="11">
    <location>
        <begin position="26"/>
        <end position="36"/>
    </location>
</feature>
<keyword evidence="4 10" id="KW-0812">Transmembrane</keyword>
<evidence type="ECO:0000313" key="13">
    <source>
        <dbReference type="EMBL" id="GFN78067.1"/>
    </source>
</evidence>
<dbReference type="Proteomes" id="UP000735302">
    <property type="component" value="Unassembled WGS sequence"/>
</dbReference>
<keyword evidence="7" id="KW-0325">Glycoprotein</keyword>
<feature type="binding site" evidence="8">
    <location>
        <position position="78"/>
    </location>
    <ligand>
        <name>Na(+)</name>
        <dbReference type="ChEBI" id="CHEBI:29101"/>
        <label>1</label>
    </ligand>
</feature>
<keyword evidence="8" id="KW-0915">Sodium</keyword>
<keyword evidence="5 12" id="KW-1133">Transmembrane helix</keyword>
<feature type="transmembrane region" description="Helical" evidence="12">
    <location>
        <begin position="403"/>
        <end position="424"/>
    </location>
</feature>
<sequence length="719" mass="81609">MSKNNAPEKVLQEVSVRLSGLNVSHTTEKKNRELQDPRSSAEFTPPGSPLDDDVDFDDGERENWSGKLDFLLSCIGFAVGLGNIWRFPYLCYSSGGGAFLFPYLTFLIVCALPLFFLETSYGQFSSLSPITVWRICPLFKGIGYGMVIISGIVCVYYNIIITWTFYYLFSSMQATLPWSTCGNWWNTPACVVPGATSNVSDNGPIENAMTASEEFWEFNLLQRTSGLENYGSIRWPLFGCLVLSWFLVFLCLCKGVQSSGKVVYVTATFPYLVLAILLGKGLTLPGAKVGIWWYLVPDWKKLMSFKVWGDAAYQIFFSVGMAWGSLITLSSYNAFNNNVFRDAMIVPCINCFTSVFAGLVIFSVLGFMSYTTGLPIDKVVTQGPGLIFIVYPEAVARLPFSHLWAIFFFLMIFTIGLDSQFGMFETMTSAFIDEYPLLLRHKKVQFTAFMCVIEFLLGIPMIFQGGFYLLTLMDWYSSCFSLMLLSLIESVIISWIYGVDRFMKDIELMIGHKPFCYWKYMWKYFTPAIVTGVWIFSLYQLKRVTLGSYEYPDWSIAMGWCLALLSILPVPIYAIYKVGGETEGTLTQKILKLIQPAVNFGPSRDEDRARYFASFDSFDWLRHEATKANQDWRTYQRKNPDSGKNLTSSNVALIQELTSKAAADGISLAKDNEDREDVRLSVIEIEMQYRLDSRTFVKRKDCDEEGRPSKRGLVRCYSV</sequence>
<evidence type="ECO:0000256" key="5">
    <source>
        <dbReference type="ARBA" id="ARBA00022989"/>
    </source>
</evidence>
<reference evidence="13 14" key="1">
    <citation type="journal article" date="2021" name="Elife">
        <title>Chloroplast acquisition without the gene transfer in kleptoplastic sea slugs, Plakobranchus ocellatus.</title>
        <authorList>
            <person name="Maeda T."/>
            <person name="Takahashi S."/>
            <person name="Yoshida T."/>
            <person name="Shimamura S."/>
            <person name="Takaki Y."/>
            <person name="Nagai Y."/>
            <person name="Toyoda A."/>
            <person name="Suzuki Y."/>
            <person name="Arimoto A."/>
            <person name="Ishii H."/>
            <person name="Satoh N."/>
            <person name="Nishiyama T."/>
            <person name="Hasebe M."/>
            <person name="Maruyama T."/>
            <person name="Minagawa J."/>
            <person name="Obokata J."/>
            <person name="Shigenobu S."/>
        </authorList>
    </citation>
    <scope>NUCLEOTIDE SEQUENCE [LARGE SCALE GENOMIC DNA]</scope>
</reference>
<keyword evidence="8" id="KW-0479">Metal-binding</keyword>
<evidence type="ECO:0000313" key="14">
    <source>
        <dbReference type="Proteomes" id="UP000735302"/>
    </source>
</evidence>
<evidence type="ECO:0000256" key="11">
    <source>
        <dbReference type="SAM" id="MobiDB-lite"/>
    </source>
</evidence>
<feature type="binding site" evidence="8">
    <location>
        <position position="418"/>
    </location>
    <ligand>
        <name>Na(+)</name>
        <dbReference type="ChEBI" id="CHEBI:29101"/>
        <label>1</label>
    </ligand>
</feature>
<feature type="binding site" evidence="8">
    <location>
        <position position="83"/>
    </location>
    <ligand>
        <name>Na(+)</name>
        <dbReference type="ChEBI" id="CHEBI:29101"/>
        <label>1</label>
    </ligand>
</feature>
<proteinExistence type="inferred from homology"/>
<feature type="binding site" evidence="8">
    <location>
        <position position="79"/>
    </location>
    <ligand>
        <name>Na(+)</name>
        <dbReference type="ChEBI" id="CHEBI:29101"/>
        <label>1</label>
    </ligand>
</feature>
<evidence type="ECO:0000256" key="10">
    <source>
        <dbReference type="RuleBase" id="RU003732"/>
    </source>
</evidence>
<dbReference type="GO" id="GO:0046872">
    <property type="term" value="F:metal ion binding"/>
    <property type="evidence" value="ECO:0007669"/>
    <property type="project" value="UniProtKB-KW"/>
</dbReference>
<feature type="region of interest" description="Disordered" evidence="11">
    <location>
        <begin position="21"/>
        <end position="56"/>
    </location>
</feature>
<keyword evidence="14" id="KW-1185">Reference proteome</keyword>